<dbReference type="RefSeq" id="XP_017332610.1">
    <property type="nucleotide sequence ID" value="XM_017477121.3"/>
</dbReference>
<dbReference type="Proteomes" id="UP000221080">
    <property type="component" value="Chromosome 9"/>
</dbReference>
<dbReference type="AlphaFoldDB" id="A0A2D0RRM7"/>
<evidence type="ECO:0000313" key="3">
    <source>
        <dbReference type="RefSeq" id="XP_017332610.1"/>
    </source>
</evidence>
<dbReference type="KEGG" id="ipu:108270429"/>
<gene>
    <name evidence="3" type="primary">LOC108270429</name>
</gene>
<accession>A0A2D0RRM7</accession>
<name>A0A2D0RRM7_ICTPU</name>
<keyword evidence="2" id="KW-1185">Reference proteome</keyword>
<protein>
    <submittedName>
        <fullName evidence="3">Uncharacterized protein LOC108270429 isoform X2</fullName>
    </submittedName>
</protein>
<evidence type="ECO:0000313" key="2">
    <source>
        <dbReference type="Proteomes" id="UP000221080"/>
    </source>
</evidence>
<dbReference type="GeneID" id="108270429"/>
<proteinExistence type="predicted"/>
<evidence type="ECO:0000256" key="1">
    <source>
        <dbReference type="SAM" id="MobiDB-lite"/>
    </source>
</evidence>
<reference evidence="3" key="2">
    <citation type="submission" date="2025-08" db="UniProtKB">
        <authorList>
            <consortium name="RefSeq"/>
        </authorList>
    </citation>
    <scope>IDENTIFICATION</scope>
    <source>
        <tissue evidence="3">Blood</tissue>
    </source>
</reference>
<organism evidence="2 3">
    <name type="scientific">Ictalurus punctatus</name>
    <name type="common">Channel catfish</name>
    <name type="synonym">Silurus punctatus</name>
    <dbReference type="NCBI Taxonomy" id="7998"/>
    <lineage>
        <taxon>Eukaryota</taxon>
        <taxon>Metazoa</taxon>
        <taxon>Chordata</taxon>
        <taxon>Craniata</taxon>
        <taxon>Vertebrata</taxon>
        <taxon>Euteleostomi</taxon>
        <taxon>Actinopterygii</taxon>
        <taxon>Neopterygii</taxon>
        <taxon>Teleostei</taxon>
        <taxon>Ostariophysi</taxon>
        <taxon>Siluriformes</taxon>
        <taxon>Ictaluridae</taxon>
        <taxon>Ictalurus</taxon>
    </lineage>
</organism>
<dbReference type="OrthoDB" id="9942170at2759"/>
<sequence>MANANPQQHEEVTIHERINSREIKERFIKGKHCSLEELRVQMPRQRPVDYMLKYLMKYIPPYPTPAEFWVSDVAHVTEEYGFMGILKSEQFRPPVSDFSWWDIKINKEEIRAAEMRYVEKNFSIQAEELKKPEAFMETFTTSPLFQPEKSRYGNYRFTFPLTDLMQWYKKQNCGGEEPVLRVYETITYRQEIVYTVLIHSPEDNKLFEEYPLLEASEWVRYKDGRIIWNAQAISETHWYQFVSGEVQRLNTYQFYVWDQVSLVFHLPNCKKIEIDRKRLINALEACKLDNIDLSGYRGPKDQEERFSEAKMKVSELKRELEEEEKEKEIKDDDKIKMEVDP</sequence>
<feature type="region of interest" description="Disordered" evidence="1">
    <location>
        <begin position="317"/>
        <end position="341"/>
    </location>
</feature>
<reference evidence="2" key="1">
    <citation type="journal article" date="2016" name="Nat. Commun.">
        <title>The channel catfish genome sequence provides insights into the evolution of scale formation in teleosts.</title>
        <authorList>
            <person name="Liu Z."/>
            <person name="Liu S."/>
            <person name="Yao J."/>
            <person name="Bao L."/>
            <person name="Zhang J."/>
            <person name="Li Y."/>
            <person name="Jiang C."/>
            <person name="Sun L."/>
            <person name="Wang R."/>
            <person name="Zhang Y."/>
            <person name="Zhou T."/>
            <person name="Zeng Q."/>
            <person name="Fu Q."/>
            <person name="Gao S."/>
            <person name="Li N."/>
            <person name="Koren S."/>
            <person name="Jiang Y."/>
            <person name="Zimin A."/>
            <person name="Xu P."/>
            <person name="Phillippy A.M."/>
            <person name="Geng X."/>
            <person name="Song L."/>
            <person name="Sun F."/>
            <person name="Li C."/>
            <person name="Wang X."/>
            <person name="Chen A."/>
            <person name="Jin Y."/>
            <person name="Yuan Z."/>
            <person name="Yang Y."/>
            <person name="Tan S."/>
            <person name="Peatman E."/>
            <person name="Lu J."/>
            <person name="Qin Z."/>
            <person name="Dunham R."/>
            <person name="Li Z."/>
            <person name="Sonstegard T."/>
            <person name="Feng J."/>
            <person name="Danzmann R.G."/>
            <person name="Schroeder S."/>
            <person name="Scheffler B."/>
            <person name="Duke M.V."/>
            <person name="Ballard L."/>
            <person name="Kucuktas H."/>
            <person name="Kaltenboeck L."/>
            <person name="Liu H."/>
            <person name="Armbruster J."/>
            <person name="Xie Y."/>
            <person name="Kirby M.L."/>
            <person name="Tian Y."/>
            <person name="Flanagan M.E."/>
            <person name="Mu W."/>
            <person name="Waldbieser G.C."/>
        </authorList>
    </citation>
    <scope>NUCLEOTIDE SEQUENCE [LARGE SCALE GENOMIC DNA]</scope>
    <source>
        <strain evidence="2">SDA103</strain>
    </source>
</reference>